<accession>A0A4R0GGE5</accession>
<feature type="transmembrane region" description="Helical" evidence="1">
    <location>
        <begin position="190"/>
        <end position="211"/>
    </location>
</feature>
<keyword evidence="1" id="KW-0812">Transmembrane</keyword>
<reference evidence="2 3" key="1">
    <citation type="submission" date="2019-02" db="EMBL/GenBank/DDBJ databases">
        <title>The draft genome of Kosakonia quasisacchari strain WCHKQ120001.</title>
        <authorList>
            <person name="Wang C."/>
            <person name="Feng Y."/>
            <person name="Zong Z."/>
        </authorList>
    </citation>
    <scope>NUCLEOTIDE SEQUENCE [LARGE SCALE GENOMIC DNA]</scope>
    <source>
        <strain evidence="2 3">WCHKQ120001</strain>
    </source>
</reference>
<keyword evidence="3" id="KW-1185">Reference proteome</keyword>
<keyword evidence="1" id="KW-1133">Transmembrane helix</keyword>
<proteinExistence type="predicted"/>
<sequence>MDTALLASLDGEGKKKLERAIATLQGDVNAASGVLYVDPKLRLEYSRRIKAMSDDLYAKASRGIISWEKAAEEANQTRNLLMELIRYRSTPVGKALAQKMKAQGKTLNELIAYKTKALYGDKVNFNNLSVSQKNAVYSAVVQSAGKSNLEVNIKMQRLSGAGRGLIFLSLAVAVYQIYEAEDRVLETQRQLAISSAGIAGAWGGGALAGLMCGPGAPVCVVIGAFVGGAIAAWEISGFWD</sequence>
<dbReference type="OrthoDB" id="7869882at2"/>
<feature type="transmembrane region" description="Helical" evidence="1">
    <location>
        <begin position="160"/>
        <end position="178"/>
    </location>
</feature>
<dbReference type="AlphaFoldDB" id="A0A4R0GGE5"/>
<organism evidence="2 3">
    <name type="scientific">Kosakonia quasisacchari</name>
    <dbReference type="NCBI Taxonomy" id="2529380"/>
    <lineage>
        <taxon>Bacteria</taxon>
        <taxon>Pseudomonadati</taxon>
        <taxon>Pseudomonadota</taxon>
        <taxon>Gammaproteobacteria</taxon>
        <taxon>Enterobacterales</taxon>
        <taxon>Enterobacteriaceae</taxon>
        <taxon>Kosakonia</taxon>
    </lineage>
</organism>
<dbReference type="Proteomes" id="UP000291793">
    <property type="component" value="Unassembled WGS sequence"/>
</dbReference>
<evidence type="ECO:0000256" key="1">
    <source>
        <dbReference type="SAM" id="Phobius"/>
    </source>
</evidence>
<dbReference type="RefSeq" id="WP_045509885.1">
    <property type="nucleotide sequence ID" value="NZ_SJOP01000041.1"/>
</dbReference>
<protein>
    <submittedName>
        <fullName evidence="2">Uncharacterized protein</fullName>
    </submittedName>
</protein>
<comment type="caution">
    <text evidence="2">The sequence shown here is derived from an EMBL/GenBank/DDBJ whole genome shotgun (WGS) entry which is preliminary data.</text>
</comment>
<name>A0A4R0GGE5_9ENTR</name>
<keyword evidence="1" id="KW-0472">Membrane</keyword>
<dbReference type="EMBL" id="SJOP01000041">
    <property type="protein sequence ID" value="TCB96126.1"/>
    <property type="molecule type" value="Genomic_DNA"/>
</dbReference>
<feature type="transmembrane region" description="Helical" evidence="1">
    <location>
        <begin position="218"/>
        <end position="239"/>
    </location>
</feature>
<gene>
    <name evidence="2" type="ORF">E0L21_24130</name>
</gene>
<evidence type="ECO:0000313" key="3">
    <source>
        <dbReference type="Proteomes" id="UP000291793"/>
    </source>
</evidence>
<evidence type="ECO:0000313" key="2">
    <source>
        <dbReference type="EMBL" id="TCB96126.1"/>
    </source>
</evidence>